<evidence type="ECO:0000313" key="1">
    <source>
        <dbReference type="EMBL" id="PWR14389.1"/>
    </source>
</evidence>
<sequence length="82" mass="8758">MPDTPSLSRLVRDYLAQQSGQALKPWQIAEGVSARLDGRHVGVGAGTNICLYEAAQGRLVRVDPAPMTFAHLTRADSDAGPQ</sequence>
<evidence type="ECO:0000313" key="2">
    <source>
        <dbReference type="Proteomes" id="UP000246050"/>
    </source>
</evidence>
<protein>
    <submittedName>
        <fullName evidence="1">Uncharacterized protein</fullName>
    </submittedName>
</protein>
<gene>
    <name evidence="1" type="ORF">DKT69_16495</name>
</gene>
<proteinExistence type="predicted"/>
<comment type="caution">
    <text evidence="1">The sequence shown here is derived from an EMBL/GenBank/DDBJ whole genome shotgun (WGS) entry which is preliminary data.</text>
</comment>
<name>A0A317DI18_9ACTN</name>
<dbReference type="AlphaFoldDB" id="A0A317DI18"/>
<reference evidence="1 2" key="1">
    <citation type="submission" date="2018-05" db="EMBL/GenBank/DDBJ databases">
        <title>Micromonosporas from Atacama Desert.</title>
        <authorList>
            <person name="Carro L."/>
            <person name="Golinska P."/>
            <person name="Klenk H.-P."/>
            <person name="Goodfellow M."/>
        </authorList>
    </citation>
    <scope>NUCLEOTIDE SEQUENCE [LARGE SCALE GENOMIC DNA]</scope>
    <source>
        <strain evidence="1 2">4G51</strain>
    </source>
</reference>
<accession>A0A317DI18</accession>
<dbReference type="EMBL" id="QGKS01000235">
    <property type="protein sequence ID" value="PWR14389.1"/>
    <property type="molecule type" value="Genomic_DNA"/>
</dbReference>
<organism evidence="1 2">
    <name type="scientific">Micromonospora sicca</name>
    <dbReference type="NCBI Taxonomy" id="2202420"/>
    <lineage>
        <taxon>Bacteria</taxon>
        <taxon>Bacillati</taxon>
        <taxon>Actinomycetota</taxon>
        <taxon>Actinomycetes</taxon>
        <taxon>Micromonosporales</taxon>
        <taxon>Micromonosporaceae</taxon>
        <taxon>Micromonospora</taxon>
    </lineage>
</organism>
<dbReference type="Proteomes" id="UP000246050">
    <property type="component" value="Unassembled WGS sequence"/>
</dbReference>
<dbReference type="RefSeq" id="WP_109802432.1">
    <property type="nucleotide sequence ID" value="NZ_QGKS01000235.1"/>
</dbReference>